<feature type="transmembrane region" description="Helical" evidence="1">
    <location>
        <begin position="401"/>
        <end position="423"/>
    </location>
</feature>
<sequence>MAAAAAADLFDGRADARGFSLEDVASLASVVEGFVTFESLEHLDAARELNHFTGAVLFSPQAQVLLTTMMLLFSSPGHNFTTVQERGLLHQAISQVRTSTQPTPSFWDIAGDALRNFRFARRHGASPFGSRDGFSATELFAIGPRIVEEHGKTRQQSCTLMKEELMSRDPYGTGLVPLAKFYEPMAGPARHTFSYVETIEHLRAVGALDETSARQPQVRIANYILGPANCLTQSPTMSLCCMSECEPLVREIEDRVKAPTATAEQLISVVSNLSSPSVDAPRRIPPSLTERLRSMATQRSGKVPLHGRMFAEWLHVAFPHECPFPHAAESAAVHTPDYWQGKDFSYDDAALAELNAQFANSSQEGFDGASADLSVWPWVQDEVLHMGVEMPDSWAKATFRWLAFAALLVVMCGGLLRAAWAVLLPARPGKPQHARAGAGSCMSRVVLL</sequence>
<reference evidence="2" key="1">
    <citation type="submission" date="2021-01" db="EMBL/GenBank/DDBJ databases">
        <authorList>
            <person name="Corre E."/>
            <person name="Pelletier E."/>
            <person name="Niang G."/>
            <person name="Scheremetjew M."/>
            <person name="Finn R."/>
            <person name="Kale V."/>
            <person name="Holt S."/>
            <person name="Cochrane G."/>
            <person name="Meng A."/>
            <person name="Brown T."/>
            <person name="Cohen L."/>
        </authorList>
    </citation>
    <scope>NUCLEOTIDE SEQUENCE</scope>
    <source>
        <strain evidence="2">RCC3387</strain>
    </source>
</reference>
<name>A0A7S2Q360_9DINO</name>
<organism evidence="2">
    <name type="scientific">Zooxanthella nutricula</name>
    <dbReference type="NCBI Taxonomy" id="1333877"/>
    <lineage>
        <taxon>Eukaryota</taxon>
        <taxon>Sar</taxon>
        <taxon>Alveolata</taxon>
        <taxon>Dinophyceae</taxon>
        <taxon>Peridiniales</taxon>
        <taxon>Peridiniales incertae sedis</taxon>
        <taxon>Zooxanthella</taxon>
    </lineage>
</organism>
<dbReference type="AlphaFoldDB" id="A0A7S2Q360"/>
<evidence type="ECO:0000256" key="1">
    <source>
        <dbReference type="SAM" id="Phobius"/>
    </source>
</evidence>
<keyword evidence="1" id="KW-0472">Membrane</keyword>
<proteinExistence type="predicted"/>
<protein>
    <submittedName>
        <fullName evidence="2">Uncharacterized protein</fullName>
    </submittedName>
</protein>
<keyword evidence="1" id="KW-0812">Transmembrane</keyword>
<accession>A0A7S2Q360</accession>
<keyword evidence="1" id="KW-1133">Transmembrane helix</keyword>
<dbReference type="EMBL" id="HBGW01079151">
    <property type="protein sequence ID" value="CAD9631413.1"/>
    <property type="molecule type" value="Transcribed_RNA"/>
</dbReference>
<gene>
    <name evidence="2" type="ORF">BRAN1462_LOCUS50287</name>
</gene>
<evidence type="ECO:0000313" key="2">
    <source>
        <dbReference type="EMBL" id="CAD9631413.1"/>
    </source>
</evidence>